<protein>
    <recommendedName>
        <fullName evidence="3">methylated-DNA--[protein]-cysteine S-methyltransferase</fullName>
        <ecNumber evidence="3">2.1.1.63</ecNumber>
    </recommendedName>
</protein>
<dbReference type="InterPro" id="IPR014048">
    <property type="entry name" value="MethylDNA_cys_MeTrfase_DNA-bd"/>
</dbReference>
<dbReference type="NCBIfam" id="TIGR00589">
    <property type="entry name" value="ogt"/>
    <property type="match status" value="1"/>
</dbReference>
<keyword evidence="6" id="KW-0227">DNA damage</keyword>
<dbReference type="InterPro" id="IPR001497">
    <property type="entry name" value="MethylDNA_cys_MeTrfase_AS"/>
</dbReference>
<dbReference type="EC" id="2.1.1.63" evidence="3"/>
<proteinExistence type="inferred from homology"/>
<comment type="catalytic activity">
    <reaction evidence="8">
        <text>a 6-O-methyl-2'-deoxyguanosine in DNA + L-cysteinyl-[protein] = S-methyl-L-cysteinyl-[protein] + a 2'-deoxyguanosine in DNA</text>
        <dbReference type="Rhea" id="RHEA:24000"/>
        <dbReference type="Rhea" id="RHEA-COMP:10131"/>
        <dbReference type="Rhea" id="RHEA-COMP:10132"/>
        <dbReference type="Rhea" id="RHEA-COMP:11367"/>
        <dbReference type="Rhea" id="RHEA-COMP:11368"/>
        <dbReference type="ChEBI" id="CHEBI:29950"/>
        <dbReference type="ChEBI" id="CHEBI:82612"/>
        <dbReference type="ChEBI" id="CHEBI:85445"/>
        <dbReference type="ChEBI" id="CHEBI:85448"/>
        <dbReference type="EC" id="2.1.1.63"/>
    </reaction>
</comment>
<dbReference type="KEGG" id="ncv:NCAV_1550"/>
<evidence type="ECO:0000256" key="4">
    <source>
        <dbReference type="ARBA" id="ARBA00022603"/>
    </source>
</evidence>
<gene>
    <name evidence="10" type="ORF">NCAV_1550</name>
</gene>
<dbReference type="Pfam" id="PF01035">
    <property type="entry name" value="DNA_binding_1"/>
    <property type="match status" value="1"/>
</dbReference>
<organism evidence="10 11">
    <name type="scientific">Candidatus Nitrosocaldus cavascurensis</name>
    <dbReference type="NCBI Taxonomy" id="2058097"/>
    <lineage>
        <taxon>Archaea</taxon>
        <taxon>Nitrososphaerota</taxon>
        <taxon>Nitrososphaeria</taxon>
        <taxon>Candidatus Nitrosocaldales</taxon>
        <taxon>Candidatus Nitrosocaldaceae</taxon>
        <taxon>Candidatus Nitrosocaldus</taxon>
    </lineage>
</organism>
<feature type="domain" description="Methylated-DNA-[protein]-cysteine S-methyltransferase DNA binding" evidence="9">
    <location>
        <begin position="11"/>
        <end position="87"/>
    </location>
</feature>
<dbReference type="InterPro" id="IPR036217">
    <property type="entry name" value="MethylDNA_cys_MeTrfase_DNAb"/>
</dbReference>
<dbReference type="EMBL" id="LT981265">
    <property type="protein sequence ID" value="SPC34715.1"/>
    <property type="molecule type" value="Genomic_DNA"/>
</dbReference>
<evidence type="ECO:0000313" key="11">
    <source>
        <dbReference type="Proteomes" id="UP000236248"/>
    </source>
</evidence>
<evidence type="ECO:0000256" key="8">
    <source>
        <dbReference type="ARBA" id="ARBA00049348"/>
    </source>
</evidence>
<dbReference type="InterPro" id="IPR036388">
    <property type="entry name" value="WH-like_DNA-bd_sf"/>
</dbReference>
<evidence type="ECO:0000256" key="5">
    <source>
        <dbReference type="ARBA" id="ARBA00022679"/>
    </source>
</evidence>
<dbReference type="GO" id="GO:0006281">
    <property type="term" value="P:DNA repair"/>
    <property type="evidence" value="ECO:0007669"/>
    <property type="project" value="UniProtKB-KW"/>
</dbReference>
<dbReference type="PROSITE" id="PS00374">
    <property type="entry name" value="MGMT"/>
    <property type="match status" value="1"/>
</dbReference>
<evidence type="ECO:0000256" key="3">
    <source>
        <dbReference type="ARBA" id="ARBA00011918"/>
    </source>
</evidence>
<dbReference type="FunFam" id="1.10.10.10:FF:000214">
    <property type="entry name" value="Methylated-DNA--protein-cysteine methyltransferase"/>
    <property type="match status" value="1"/>
</dbReference>
<evidence type="ECO:0000256" key="2">
    <source>
        <dbReference type="ARBA" id="ARBA00008711"/>
    </source>
</evidence>
<dbReference type="PANTHER" id="PTHR10815:SF13">
    <property type="entry name" value="METHYLATED-DNA--PROTEIN-CYSTEINE METHYLTRANSFERASE"/>
    <property type="match status" value="1"/>
</dbReference>
<evidence type="ECO:0000259" key="9">
    <source>
        <dbReference type="Pfam" id="PF01035"/>
    </source>
</evidence>
<evidence type="ECO:0000256" key="7">
    <source>
        <dbReference type="ARBA" id="ARBA00023204"/>
    </source>
</evidence>
<evidence type="ECO:0000256" key="1">
    <source>
        <dbReference type="ARBA" id="ARBA00001286"/>
    </source>
</evidence>
<dbReference type="GO" id="GO:0003908">
    <property type="term" value="F:methylated-DNA-[protein]-cysteine S-methyltransferase activity"/>
    <property type="evidence" value="ECO:0007669"/>
    <property type="project" value="UniProtKB-EC"/>
</dbReference>
<dbReference type="Proteomes" id="UP000236248">
    <property type="component" value="Chromosome NCAV"/>
</dbReference>
<evidence type="ECO:0000313" key="10">
    <source>
        <dbReference type="EMBL" id="SPC34715.1"/>
    </source>
</evidence>
<dbReference type="RefSeq" id="WP_197706602.1">
    <property type="nucleotide sequence ID" value="NZ_LT981265.1"/>
</dbReference>
<dbReference type="AlphaFoldDB" id="A0A2K5AST9"/>
<dbReference type="PANTHER" id="PTHR10815">
    <property type="entry name" value="METHYLATED-DNA--PROTEIN-CYSTEINE METHYLTRANSFERASE"/>
    <property type="match status" value="1"/>
</dbReference>
<dbReference type="CDD" id="cd06445">
    <property type="entry name" value="ATase"/>
    <property type="match status" value="1"/>
</dbReference>
<dbReference type="SUPFAM" id="SSF46767">
    <property type="entry name" value="Methylated DNA-protein cysteine methyltransferase, C-terminal domain"/>
    <property type="match status" value="1"/>
</dbReference>
<evidence type="ECO:0000256" key="6">
    <source>
        <dbReference type="ARBA" id="ARBA00022763"/>
    </source>
</evidence>
<keyword evidence="11" id="KW-1185">Reference proteome</keyword>
<keyword evidence="5 10" id="KW-0808">Transferase</keyword>
<dbReference type="GeneID" id="41595541"/>
<accession>A0A2K5AST9</accession>
<sequence length="110" mass="12530">MNMSMDEMSIMVYRLVSMVPEGRVCTYSDLARALGKPKAYRLVGKILNRNPNPVVVPCHRVVRSDGRVGGYMHGYEAKRRLLEGEGIRIDGKGMIVDFDSVRFRLDKINR</sequence>
<keyword evidence="4 10" id="KW-0489">Methyltransferase</keyword>
<reference evidence="11" key="1">
    <citation type="submission" date="2018-01" db="EMBL/GenBank/DDBJ databases">
        <authorList>
            <person name="Kerou L M."/>
        </authorList>
    </citation>
    <scope>NUCLEOTIDE SEQUENCE [LARGE SCALE GENOMIC DNA]</scope>
    <source>
        <strain evidence="11">SCU2</strain>
    </source>
</reference>
<comment type="catalytic activity">
    <reaction evidence="1">
        <text>a 4-O-methyl-thymidine in DNA + L-cysteinyl-[protein] = a thymidine in DNA + S-methyl-L-cysteinyl-[protein]</text>
        <dbReference type="Rhea" id="RHEA:53428"/>
        <dbReference type="Rhea" id="RHEA-COMP:10131"/>
        <dbReference type="Rhea" id="RHEA-COMP:10132"/>
        <dbReference type="Rhea" id="RHEA-COMP:13555"/>
        <dbReference type="Rhea" id="RHEA-COMP:13556"/>
        <dbReference type="ChEBI" id="CHEBI:29950"/>
        <dbReference type="ChEBI" id="CHEBI:82612"/>
        <dbReference type="ChEBI" id="CHEBI:137386"/>
        <dbReference type="ChEBI" id="CHEBI:137387"/>
        <dbReference type="EC" id="2.1.1.63"/>
    </reaction>
</comment>
<name>A0A2K5AST9_9ARCH</name>
<dbReference type="GO" id="GO:0032259">
    <property type="term" value="P:methylation"/>
    <property type="evidence" value="ECO:0007669"/>
    <property type="project" value="UniProtKB-KW"/>
</dbReference>
<comment type="similarity">
    <text evidence="2">Belongs to the MGMT family.</text>
</comment>
<keyword evidence="7" id="KW-0234">DNA repair</keyword>
<dbReference type="Gene3D" id="1.10.10.10">
    <property type="entry name" value="Winged helix-like DNA-binding domain superfamily/Winged helix DNA-binding domain"/>
    <property type="match status" value="1"/>
</dbReference>